<proteinExistence type="predicted"/>
<dbReference type="RefSeq" id="WP_130414293.1">
    <property type="nucleotide sequence ID" value="NZ_SHKX01000013.1"/>
</dbReference>
<dbReference type="InterPro" id="IPR036390">
    <property type="entry name" value="WH_DNA-bd_sf"/>
</dbReference>
<dbReference type="Pfam" id="PF10400">
    <property type="entry name" value="Vir_act_alpha_C"/>
    <property type="match status" value="1"/>
</dbReference>
<dbReference type="Gene3D" id="1.10.10.10">
    <property type="entry name" value="Winged helix-like DNA-binding domain superfamily/Winged helix DNA-binding domain"/>
    <property type="match status" value="1"/>
</dbReference>
<sequence length="180" mass="20559">MSLRLAVLAMLDLEPASGYALLRRFQNSAGFFWHTSHQQLYKELHALHAEGLIDCAEVEQDGKPDMKVYTLNERGGRELDALLAAAATPLKIRDPLLVKLFAGRRLPPSELLAELERHRDQHRRTLATYEELVAYFAAAPAERRQRYFFPQQTLRMGVLYEQAWLQWCEEVIAGLPRAAG</sequence>
<dbReference type="InterPro" id="IPR005149">
    <property type="entry name" value="Tscrpt_reg_PadR_N"/>
</dbReference>
<dbReference type="PANTHER" id="PTHR43252">
    <property type="entry name" value="TRANSCRIPTIONAL REGULATOR YQJI"/>
    <property type="match status" value="1"/>
</dbReference>
<gene>
    <name evidence="3" type="ORF">EV700_2532</name>
</gene>
<reference evidence="3 4" key="1">
    <citation type="submission" date="2019-02" db="EMBL/GenBank/DDBJ databases">
        <title>Genomic Encyclopedia of Type Strains, Phase IV (KMG-IV): sequencing the most valuable type-strain genomes for metagenomic binning, comparative biology and taxonomic classification.</title>
        <authorList>
            <person name="Goeker M."/>
        </authorList>
    </citation>
    <scope>NUCLEOTIDE SEQUENCE [LARGE SCALE GENOMIC DNA]</scope>
    <source>
        <strain evidence="3 4">DSM 105135</strain>
    </source>
</reference>
<dbReference type="SUPFAM" id="SSF46785">
    <property type="entry name" value="Winged helix' DNA-binding domain"/>
    <property type="match status" value="1"/>
</dbReference>
<dbReference type="InterPro" id="IPR036388">
    <property type="entry name" value="WH-like_DNA-bd_sf"/>
</dbReference>
<feature type="domain" description="Transcription regulator PadR N-terminal" evidence="1">
    <location>
        <begin position="7"/>
        <end position="80"/>
    </location>
</feature>
<organism evidence="3 4">
    <name type="scientific">Fluviicoccus keumensis</name>
    <dbReference type="NCBI Taxonomy" id="1435465"/>
    <lineage>
        <taxon>Bacteria</taxon>
        <taxon>Pseudomonadati</taxon>
        <taxon>Pseudomonadota</taxon>
        <taxon>Gammaproteobacteria</taxon>
        <taxon>Moraxellales</taxon>
        <taxon>Moraxellaceae</taxon>
        <taxon>Fluviicoccus</taxon>
    </lineage>
</organism>
<dbReference type="Gene3D" id="6.10.140.190">
    <property type="match status" value="1"/>
</dbReference>
<protein>
    <submittedName>
        <fullName evidence="3">PadR family transcriptional regulator</fullName>
    </submittedName>
</protein>
<evidence type="ECO:0000313" key="4">
    <source>
        <dbReference type="Proteomes" id="UP000292423"/>
    </source>
</evidence>
<keyword evidence="4" id="KW-1185">Reference proteome</keyword>
<feature type="domain" description="Transcription regulator PadR C-terminal" evidence="2">
    <location>
        <begin position="92"/>
        <end position="174"/>
    </location>
</feature>
<comment type="caution">
    <text evidence="3">The sequence shown here is derived from an EMBL/GenBank/DDBJ whole genome shotgun (WGS) entry which is preliminary data.</text>
</comment>
<dbReference type="InterPro" id="IPR018309">
    <property type="entry name" value="Tscrpt_reg_PadR_C"/>
</dbReference>
<dbReference type="Proteomes" id="UP000292423">
    <property type="component" value="Unassembled WGS sequence"/>
</dbReference>
<dbReference type="OrthoDB" id="3186544at2"/>
<accession>A0A4Q7YM07</accession>
<evidence type="ECO:0000313" key="3">
    <source>
        <dbReference type="EMBL" id="RZU38597.1"/>
    </source>
</evidence>
<evidence type="ECO:0000259" key="2">
    <source>
        <dbReference type="Pfam" id="PF10400"/>
    </source>
</evidence>
<dbReference type="PANTHER" id="PTHR43252:SF4">
    <property type="entry name" value="TRANSCRIPTIONAL REGULATORY PROTEIN"/>
    <property type="match status" value="1"/>
</dbReference>
<evidence type="ECO:0000259" key="1">
    <source>
        <dbReference type="Pfam" id="PF03551"/>
    </source>
</evidence>
<name>A0A4Q7YM07_9GAMM</name>
<dbReference type="AlphaFoldDB" id="A0A4Q7YM07"/>
<dbReference type="Pfam" id="PF03551">
    <property type="entry name" value="PadR"/>
    <property type="match status" value="1"/>
</dbReference>
<dbReference type="EMBL" id="SHKX01000013">
    <property type="protein sequence ID" value="RZU38597.1"/>
    <property type="molecule type" value="Genomic_DNA"/>
</dbReference>